<feature type="compositionally biased region" description="Low complexity" evidence="1">
    <location>
        <begin position="54"/>
        <end position="63"/>
    </location>
</feature>
<evidence type="ECO:0000313" key="2">
    <source>
        <dbReference type="EMBL" id="NYI83515.1"/>
    </source>
</evidence>
<evidence type="ECO:0000313" key="3">
    <source>
        <dbReference type="Proteomes" id="UP000587002"/>
    </source>
</evidence>
<feature type="region of interest" description="Disordered" evidence="1">
    <location>
        <begin position="231"/>
        <end position="255"/>
    </location>
</feature>
<dbReference type="Proteomes" id="UP000587002">
    <property type="component" value="Unassembled WGS sequence"/>
</dbReference>
<feature type="compositionally biased region" description="Basic and acidic residues" evidence="1">
    <location>
        <begin position="239"/>
        <end position="255"/>
    </location>
</feature>
<feature type="region of interest" description="Disordered" evidence="1">
    <location>
        <begin position="268"/>
        <end position="313"/>
    </location>
</feature>
<feature type="region of interest" description="Disordered" evidence="1">
    <location>
        <begin position="182"/>
        <end position="207"/>
    </location>
</feature>
<name>A0A853AHA4_9PSEU</name>
<reference evidence="2 3" key="1">
    <citation type="submission" date="2020-07" db="EMBL/GenBank/DDBJ databases">
        <title>Sequencing the genomes of 1000 actinobacteria strains.</title>
        <authorList>
            <person name="Klenk H.-P."/>
        </authorList>
    </citation>
    <scope>NUCLEOTIDE SEQUENCE [LARGE SCALE GENOMIC DNA]</scope>
    <source>
        <strain evidence="2 3">DSM 44065</strain>
    </source>
</reference>
<proteinExistence type="predicted"/>
<accession>A0A853AHA4</accession>
<gene>
    <name evidence="2" type="ORF">HNR68_002145</name>
</gene>
<evidence type="ECO:0000256" key="1">
    <source>
        <dbReference type="SAM" id="MobiDB-lite"/>
    </source>
</evidence>
<keyword evidence="3" id="KW-1185">Reference proteome</keyword>
<protein>
    <submittedName>
        <fullName evidence="2">Uncharacterized protein</fullName>
    </submittedName>
</protein>
<feature type="region of interest" description="Disordered" evidence="1">
    <location>
        <begin position="1"/>
        <end position="66"/>
    </location>
</feature>
<organism evidence="2 3">
    <name type="scientific">Saccharopolyspora hordei</name>
    <dbReference type="NCBI Taxonomy" id="1838"/>
    <lineage>
        <taxon>Bacteria</taxon>
        <taxon>Bacillati</taxon>
        <taxon>Actinomycetota</taxon>
        <taxon>Actinomycetes</taxon>
        <taxon>Pseudonocardiales</taxon>
        <taxon>Pseudonocardiaceae</taxon>
        <taxon>Saccharopolyspora</taxon>
    </lineage>
</organism>
<comment type="caution">
    <text evidence="2">The sequence shown here is derived from an EMBL/GenBank/DDBJ whole genome shotgun (WGS) entry which is preliminary data.</text>
</comment>
<sequence>MQRWWPRPGAGRLPPRHPAPGLPGRAGDAPSPRPATPTSATGRACEPHSSGRSQADAQAAARQPVSSRNWLVTVSARLLGLRPHLLASADGELRGSATRPVWDALRSVHRSPPRSGVLVDQFRPGRAVRTCSGSAAVLRAGSAPPTRVVSRCTRLLPPDQLPEAGLARSLLAGASVVPCSREHGGAPAGSGDGRGKAATEPGGRPVRFGTVVGRARRARRVAPVRARLGVRRRHRSGRHSRESGEHHCGHDQGPDRCTHASSLPCLGAAGGSRATPNTRERHGPVHRSASRVSHLAHTQARGPEPEVTARIGS</sequence>
<dbReference type="EMBL" id="JACCFJ010000001">
    <property type="protein sequence ID" value="NYI83515.1"/>
    <property type="molecule type" value="Genomic_DNA"/>
</dbReference>
<dbReference type="AlphaFoldDB" id="A0A853AHA4"/>